<reference evidence="1" key="1">
    <citation type="submission" date="2005-10" db="EMBL/GenBank/DDBJ databases">
        <authorList>
            <person name="Loftus B.J."/>
            <person name="Nene V.M."/>
            <person name="Hannick L.I."/>
            <person name="Bidwell S."/>
            <person name="Haas B."/>
            <person name="Amedeo P."/>
            <person name="Orvis J."/>
            <person name="Wortman J.R."/>
            <person name="White O.R."/>
            <person name="Salzberg S."/>
            <person name="Shumway M."/>
            <person name="Koo H."/>
            <person name="Zhao Y."/>
            <person name="Holmes M."/>
            <person name="Miller J."/>
            <person name="Schatz M."/>
            <person name="Pop M."/>
            <person name="Pai G."/>
            <person name="Utterback T."/>
            <person name="Rogers Y.-H."/>
            <person name="Kravitz S."/>
            <person name="Fraser C.M."/>
        </authorList>
    </citation>
    <scope>NUCLEOTIDE SEQUENCE</scope>
    <source>
        <strain evidence="1">Liverpool</strain>
    </source>
</reference>
<sequence length="165" mass="19158">MMFASFPLGRKSLSTSNREENEKKKMRIRKIAASQLGSQSAIVSLGGQHKLYFNLIETYFLPHQTTAPRSKIHSDATWIPSLSLLCWSAGVDGNTSVAFQFYVSSRGLGMHWEWQSWQRNLEWMTTGKRDVFALRSLCHEKWRRSGTNRWKTGVFFWCFCHDCLN</sequence>
<reference evidence="1" key="3">
    <citation type="submission" date="2012-09" db="EMBL/GenBank/DDBJ databases">
        <authorList>
            <consortium name="VectorBase"/>
        </authorList>
    </citation>
    <scope>NUCLEOTIDE SEQUENCE</scope>
    <source>
        <strain evidence="1">Liverpool</strain>
    </source>
</reference>
<evidence type="ECO:0000313" key="1">
    <source>
        <dbReference type="EMBL" id="EAT42884.1"/>
    </source>
</evidence>
<accession>Q179H2</accession>
<name>Q179H2_AEDAE</name>
<dbReference type="PaxDb" id="7159-AAEL005623-PA"/>
<dbReference type="HOGENOM" id="CLU_1612167_0_0_1"/>
<gene>
    <name evidence="1" type="ORF">AaeL_AAEL005623</name>
</gene>
<evidence type="ECO:0000313" key="2">
    <source>
        <dbReference type="Proteomes" id="UP000682892"/>
    </source>
</evidence>
<dbReference type="AlphaFoldDB" id="Q179H2"/>
<dbReference type="EMBL" id="CH477350">
    <property type="protein sequence ID" value="EAT42884.1"/>
    <property type="molecule type" value="Genomic_DNA"/>
</dbReference>
<reference evidence="1" key="2">
    <citation type="journal article" date="2007" name="Science">
        <title>Genome sequence of Aedes aegypti, a major arbovirus vector.</title>
        <authorList>
            <person name="Nene V."/>
            <person name="Wortman J.R."/>
            <person name="Lawson D."/>
            <person name="Haas B."/>
            <person name="Kodira C."/>
            <person name="Tu Z.J."/>
            <person name="Loftus B."/>
            <person name="Xi Z."/>
            <person name="Megy K."/>
            <person name="Grabherr M."/>
            <person name="Ren Q."/>
            <person name="Zdobnov E.M."/>
            <person name="Lobo N.F."/>
            <person name="Campbell K.S."/>
            <person name="Brown S.E."/>
            <person name="Bonaldo M.F."/>
            <person name="Zhu J."/>
            <person name="Sinkins S.P."/>
            <person name="Hogenkamp D.G."/>
            <person name="Amedeo P."/>
            <person name="Arensburger P."/>
            <person name="Atkinson P.W."/>
            <person name="Bidwell S."/>
            <person name="Biedler J."/>
            <person name="Birney E."/>
            <person name="Bruggner R.V."/>
            <person name="Costas J."/>
            <person name="Coy M.R."/>
            <person name="Crabtree J."/>
            <person name="Crawford M."/>
            <person name="Debruyn B."/>
            <person name="Decaprio D."/>
            <person name="Eiglmeier K."/>
            <person name="Eisenstadt E."/>
            <person name="El-Dorry H."/>
            <person name="Gelbart W.M."/>
            <person name="Gomes S.L."/>
            <person name="Hammond M."/>
            <person name="Hannick L.I."/>
            <person name="Hogan J.R."/>
            <person name="Holmes M.H."/>
            <person name="Jaffe D."/>
            <person name="Johnston J.S."/>
            <person name="Kennedy R.C."/>
            <person name="Koo H."/>
            <person name="Kravitz S."/>
            <person name="Kriventseva E.V."/>
            <person name="Kulp D."/>
            <person name="Labutti K."/>
            <person name="Lee E."/>
            <person name="Li S."/>
            <person name="Lovin D.D."/>
            <person name="Mao C."/>
            <person name="Mauceli E."/>
            <person name="Menck C.F."/>
            <person name="Miller J.R."/>
            <person name="Montgomery P."/>
            <person name="Mori A."/>
            <person name="Nascimento A.L."/>
            <person name="Naveira H.F."/>
            <person name="Nusbaum C."/>
            <person name="O'leary S."/>
            <person name="Orvis J."/>
            <person name="Pertea M."/>
            <person name="Quesneville H."/>
            <person name="Reidenbach K.R."/>
            <person name="Rogers Y.H."/>
            <person name="Roth C.W."/>
            <person name="Schneider J.R."/>
            <person name="Schatz M."/>
            <person name="Shumway M."/>
            <person name="Stanke M."/>
            <person name="Stinson E.O."/>
            <person name="Tubio J.M."/>
            <person name="Vanzee J.P."/>
            <person name="Verjovski-Almeida S."/>
            <person name="Werner D."/>
            <person name="White O."/>
            <person name="Wyder S."/>
            <person name="Zeng Q."/>
            <person name="Zhao Q."/>
            <person name="Zhao Y."/>
            <person name="Hill C.A."/>
            <person name="Raikhel A.S."/>
            <person name="Soares M.B."/>
            <person name="Knudson D.L."/>
            <person name="Lee N.H."/>
            <person name="Galagan J."/>
            <person name="Salzberg S.L."/>
            <person name="Paulsen I.T."/>
            <person name="Dimopoulos G."/>
            <person name="Collins F.H."/>
            <person name="Birren B."/>
            <person name="Fraser-Liggett C.M."/>
            <person name="Severson D.W."/>
        </authorList>
    </citation>
    <scope>NUCLEOTIDE SEQUENCE [LARGE SCALE GENOMIC DNA]</scope>
    <source>
        <strain evidence="1">Liverpool</strain>
    </source>
</reference>
<proteinExistence type="predicted"/>
<organism evidence="1 2">
    <name type="scientific">Aedes aegypti</name>
    <name type="common">Yellowfever mosquito</name>
    <name type="synonym">Culex aegypti</name>
    <dbReference type="NCBI Taxonomy" id="7159"/>
    <lineage>
        <taxon>Eukaryota</taxon>
        <taxon>Metazoa</taxon>
        <taxon>Ecdysozoa</taxon>
        <taxon>Arthropoda</taxon>
        <taxon>Hexapoda</taxon>
        <taxon>Insecta</taxon>
        <taxon>Pterygota</taxon>
        <taxon>Neoptera</taxon>
        <taxon>Endopterygota</taxon>
        <taxon>Diptera</taxon>
        <taxon>Nematocera</taxon>
        <taxon>Culicoidea</taxon>
        <taxon>Culicidae</taxon>
        <taxon>Culicinae</taxon>
        <taxon>Aedini</taxon>
        <taxon>Aedes</taxon>
        <taxon>Stegomyia</taxon>
    </lineage>
</organism>
<protein>
    <submittedName>
        <fullName evidence="1">AAEL005623-PA</fullName>
    </submittedName>
</protein>
<dbReference type="Proteomes" id="UP000682892">
    <property type="component" value="Unassembled WGS sequence"/>
</dbReference>